<gene>
    <name evidence="2" type="ORF">H6X83_04590</name>
</gene>
<keyword evidence="3" id="KW-1185">Reference proteome</keyword>
<evidence type="ECO:0000313" key="2">
    <source>
        <dbReference type="EMBL" id="QNO18911.1"/>
    </source>
</evidence>
<reference evidence="2 3" key="1">
    <citation type="submission" date="2020-08" db="EMBL/GenBank/DDBJ databases">
        <authorList>
            <person name="Ren C."/>
            <person name="Gu Y."/>
            <person name="Xu Y."/>
        </authorList>
    </citation>
    <scope>NUCLEOTIDE SEQUENCE [LARGE SCALE GENOMIC DNA]</scope>
    <source>
        <strain evidence="2 3">LBM18003</strain>
    </source>
</reference>
<feature type="transmembrane region" description="Helical" evidence="1">
    <location>
        <begin position="128"/>
        <end position="146"/>
    </location>
</feature>
<dbReference type="Proteomes" id="UP000516046">
    <property type="component" value="Chromosome"/>
</dbReference>
<dbReference type="AlphaFoldDB" id="A0A7G9WJP9"/>
<keyword evidence="1" id="KW-0472">Membrane</keyword>
<keyword evidence="1" id="KW-1133">Transmembrane helix</keyword>
<protein>
    <submittedName>
        <fullName evidence="2">Uncharacterized protein</fullName>
    </submittedName>
</protein>
<evidence type="ECO:0000256" key="1">
    <source>
        <dbReference type="SAM" id="Phobius"/>
    </source>
</evidence>
<organism evidence="2 3">
    <name type="scientific">Caproicibacterium amylolyticum</name>
    <dbReference type="NCBI Taxonomy" id="2766537"/>
    <lineage>
        <taxon>Bacteria</taxon>
        <taxon>Bacillati</taxon>
        <taxon>Bacillota</taxon>
        <taxon>Clostridia</taxon>
        <taxon>Eubacteriales</taxon>
        <taxon>Oscillospiraceae</taxon>
        <taxon>Caproicibacterium</taxon>
    </lineage>
</organism>
<name>A0A7G9WJP9_9FIRM</name>
<dbReference type="RefSeq" id="WP_212507980.1">
    <property type="nucleotide sequence ID" value="NZ_CP060696.1"/>
</dbReference>
<keyword evidence="1" id="KW-0812">Transmembrane</keyword>
<sequence>MTAPDRKKGENVKYSNYRKLGKYQAELKWCASRLQEKDNSSFVAEFSEKACLRLQEIVRQQALDSAWNTYHNINRKAADYNPHEKEILEEIAHMKSSEDGWKVADDMLSVCNSLKVPWYAKGRAASRFGFLILLFDLVIGAVYFYSFGRWFVWFWIGMAIFIMISVLNSHYLALFKA</sequence>
<accession>A0A7G9WJP9</accession>
<dbReference type="KEGG" id="caml:H6X83_04590"/>
<evidence type="ECO:0000313" key="3">
    <source>
        <dbReference type="Proteomes" id="UP000516046"/>
    </source>
</evidence>
<proteinExistence type="predicted"/>
<dbReference type="EMBL" id="CP060696">
    <property type="protein sequence ID" value="QNO18911.1"/>
    <property type="molecule type" value="Genomic_DNA"/>
</dbReference>
<feature type="transmembrane region" description="Helical" evidence="1">
    <location>
        <begin position="152"/>
        <end position="174"/>
    </location>
</feature>